<dbReference type="Pfam" id="PF00085">
    <property type="entry name" value="Thioredoxin"/>
    <property type="match status" value="1"/>
</dbReference>
<dbReference type="InterPro" id="IPR036249">
    <property type="entry name" value="Thioredoxin-like_sf"/>
</dbReference>
<dbReference type="RefSeq" id="WP_125592828.1">
    <property type="nucleotide sequence ID" value="NZ_JBHSSN010000015.1"/>
</dbReference>
<dbReference type="Gene3D" id="3.40.30.10">
    <property type="entry name" value="Glutaredoxin"/>
    <property type="match status" value="1"/>
</dbReference>
<dbReference type="EMBL" id="JBHSSN010000015">
    <property type="protein sequence ID" value="MFC6323797.1"/>
    <property type="molecule type" value="Genomic_DNA"/>
</dbReference>
<dbReference type="CDD" id="cd02947">
    <property type="entry name" value="TRX_family"/>
    <property type="match status" value="1"/>
</dbReference>
<name>A0ABW1UXS3_9LACO</name>
<proteinExistence type="inferred from homology"/>
<comment type="similarity">
    <text evidence="1">Belongs to the thioredoxin family.</text>
</comment>
<feature type="domain" description="Thioredoxin" evidence="3">
    <location>
        <begin position="1"/>
        <end position="110"/>
    </location>
</feature>
<dbReference type="PROSITE" id="PS51352">
    <property type="entry name" value="THIOREDOXIN_2"/>
    <property type="match status" value="1"/>
</dbReference>
<comment type="caution">
    <text evidence="4">The sequence shown here is derived from an EMBL/GenBank/DDBJ whole genome shotgun (WGS) entry which is preliminary data.</text>
</comment>
<evidence type="ECO:0000313" key="4">
    <source>
        <dbReference type="EMBL" id="MFC6323797.1"/>
    </source>
</evidence>
<protein>
    <submittedName>
        <fullName evidence="4">Thioredoxin family protein</fullName>
    </submittedName>
</protein>
<dbReference type="PANTHER" id="PTHR45663">
    <property type="entry name" value="GEO12009P1"/>
    <property type="match status" value="1"/>
</dbReference>
<organism evidence="4 5">
    <name type="scientific">Companilactobacillus baiquanensis</name>
    <dbReference type="NCBI Taxonomy" id="2486005"/>
    <lineage>
        <taxon>Bacteria</taxon>
        <taxon>Bacillati</taxon>
        <taxon>Bacillota</taxon>
        <taxon>Bacilli</taxon>
        <taxon>Lactobacillales</taxon>
        <taxon>Lactobacillaceae</taxon>
        <taxon>Companilactobacillus</taxon>
    </lineage>
</organism>
<dbReference type="InterPro" id="IPR013766">
    <property type="entry name" value="Thioredoxin_domain"/>
</dbReference>
<dbReference type="Proteomes" id="UP001596186">
    <property type="component" value="Unassembled WGS sequence"/>
</dbReference>
<evidence type="ECO:0000259" key="3">
    <source>
        <dbReference type="PROSITE" id="PS51352"/>
    </source>
</evidence>
<gene>
    <name evidence="4" type="ORF">ACFP1F_08605</name>
</gene>
<evidence type="ECO:0000256" key="2">
    <source>
        <dbReference type="ARBA" id="ARBA00023284"/>
    </source>
</evidence>
<evidence type="ECO:0000256" key="1">
    <source>
        <dbReference type="ARBA" id="ARBA00008987"/>
    </source>
</evidence>
<dbReference type="PANTHER" id="PTHR45663:SF11">
    <property type="entry name" value="GEO12009P1"/>
    <property type="match status" value="1"/>
</dbReference>
<keyword evidence="2" id="KW-0676">Redox-active center</keyword>
<reference evidence="5" key="1">
    <citation type="journal article" date="2019" name="Int. J. Syst. Evol. Microbiol.">
        <title>The Global Catalogue of Microorganisms (GCM) 10K type strain sequencing project: providing services to taxonomists for standard genome sequencing and annotation.</title>
        <authorList>
            <consortium name="The Broad Institute Genomics Platform"/>
            <consortium name="The Broad Institute Genome Sequencing Center for Infectious Disease"/>
            <person name="Wu L."/>
            <person name="Ma J."/>
        </authorList>
    </citation>
    <scope>NUCLEOTIDE SEQUENCE [LARGE SCALE GENOMIC DNA]</scope>
    <source>
        <strain evidence="5">CCM 8895</strain>
    </source>
</reference>
<evidence type="ECO:0000313" key="5">
    <source>
        <dbReference type="Proteomes" id="UP001596186"/>
    </source>
</evidence>
<keyword evidence="5" id="KW-1185">Reference proteome</keyword>
<accession>A0ABW1UXS3</accession>
<sequence>MMEHLTKENFEETISNSKGLVMVDFFSPKCVPCMALMPDVEKLSDEKSDVATFYAFDTTGNMRMAMKQKVMGIPAYLFYKDGEKVATLGKEILEEKGMAAVTDKLDELTV</sequence>
<dbReference type="SUPFAM" id="SSF52833">
    <property type="entry name" value="Thioredoxin-like"/>
    <property type="match status" value="1"/>
</dbReference>